<evidence type="ECO:0000256" key="1">
    <source>
        <dbReference type="SAM" id="Phobius"/>
    </source>
</evidence>
<keyword evidence="3" id="KW-0969">Cilium</keyword>
<reference evidence="3 4" key="1">
    <citation type="submission" date="2014-01" db="EMBL/GenBank/DDBJ databases">
        <authorList>
            <consortium name="DOE Joint Genome Institute"/>
            <person name="Anderson I."/>
            <person name="Huntemann M."/>
            <person name="Han J."/>
            <person name="Chen A."/>
            <person name="Kyrpides N."/>
            <person name="Mavromatis K."/>
            <person name="Markowitz V."/>
            <person name="Palaniappan K."/>
            <person name="Ivanova N."/>
            <person name="Schaumberg A."/>
            <person name="Pati A."/>
            <person name="Liolios K."/>
            <person name="Nordberg H.P."/>
            <person name="Cantor M.N."/>
            <person name="Hua S.X."/>
            <person name="Woyke T."/>
        </authorList>
    </citation>
    <scope>NUCLEOTIDE SEQUENCE [LARGE SCALE GENOMIC DNA]</scope>
    <source>
        <strain evidence="3 4">XH-48</strain>
    </source>
</reference>
<keyword evidence="1" id="KW-1133">Transmembrane helix</keyword>
<dbReference type="InterPro" id="IPR012859">
    <property type="entry name" value="Pilin_N_archaeal"/>
</dbReference>
<dbReference type="RefSeq" id="WP_049953509.1">
    <property type="nucleotide sequence ID" value="NZ_CP007055.1"/>
</dbReference>
<sequence>MKPNGRPFRQRTEHGWLSTDRTARAVSPLIGILAMIAITVVLAAVLAAGVNALGTGTSPPTASFDLAVDADQSTIELEHAGGDAIDVRELTMNVEIDGVALAAQPPIPFVGAEGFAEAPTGPFNARSDPIWRGGESGRVELASTNEPQLRPGESVTVTLTVDGHRIASLEETAK</sequence>
<keyword evidence="1" id="KW-0812">Transmembrane</keyword>
<protein>
    <submittedName>
        <fullName evidence="3">Flagellin domain protein</fullName>
    </submittedName>
</protein>
<dbReference type="NCBIfam" id="TIGR02537">
    <property type="entry name" value="arch_flag_Nterm"/>
    <property type="match status" value="1"/>
</dbReference>
<feature type="domain" description="Archaeal Type IV pilin N-terminal" evidence="2">
    <location>
        <begin position="24"/>
        <end position="97"/>
    </location>
</feature>
<dbReference type="KEGG" id="hlr:HALLA_17165"/>
<gene>
    <name evidence="3" type="ORF">HALLA_17165</name>
</gene>
<dbReference type="Proteomes" id="UP000019024">
    <property type="component" value="Chromosome"/>
</dbReference>
<evidence type="ECO:0000313" key="3">
    <source>
        <dbReference type="EMBL" id="AHG00271.1"/>
    </source>
</evidence>
<accession>W0JNJ4</accession>
<dbReference type="eggNOG" id="arCOG02425">
    <property type="taxonomic scope" value="Archaea"/>
</dbReference>
<keyword evidence="1" id="KW-0472">Membrane</keyword>
<dbReference type="EMBL" id="CP007055">
    <property type="protein sequence ID" value="AHG00271.1"/>
    <property type="molecule type" value="Genomic_DNA"/>
</dbReference>
<organism evidence="3 4">
    <name type="scientific">Halostagnicola larsenii XH-48</name>
    <dbReference type="NCBI Taxonomy" id="797299"/>
    <lineage>
        <taxon>Archaea</taxon>
        <taxon>Methanobacteriati</taxon>
        <taxon>Methanobacteriota</taxon>
        <taxon>Stenosarchaea group</taxon>
        <taxon>Halobacteria</taxon>
        <taxon>Halobacteriales</taxon>
        <taxon>Natrialbaceae</taxon>
        <taxon>Halostagnicola</taxon>
    </lineage>
</organism>
<dbReference type="PANTHER" id="PTHR38138:SF1">
    <property type="entry name" value="ARCHAEAL TYPE IV PILIN N-TERMINAL DOMAIN-CONTAINING PROTEIN"/>
    <property type="match status" value="1"/>
</dbReference>
<dbReference type="AlphaFoldDB" id="W0JNJ4"/>
<dbReference type="PANTHER" id="PTHR38138">
    <property type="entry name" value="VNG6441H"/>
    <property type="match status" value="1"/>
</dbReference>
<dbReference type="Pfam" id="PF07790">
    <property type="entry name" value="Pilin_N"/>
    <property type="match status" value="1"/>
</dbReference>
<dbReference type="STRING" id="797299.HALLA_17165"/>
<dbReference type="GeneID" id="25146135"/>
<evidence type="ECO:0000259" key="2">
    <source>
        <dbReference type="Pfam" id="PF07790"/>
    </source>
</evidence>
<dbReference type="HOGENOM" id="CLU_1631701_0_0_2"/>
<keyword evidence="3" id="KW-0282">Flagellum</keyword>
<keyword evidence="3" id="KW-0966">Cell projection</keyword>
<evidence type="ECO:0000313" key="4">
    <source>
        <dbReference type="Proteomes" id="UP000019024"/>
    </source>
</evidence>
<proteinExistence type="predicted"/>
<feature type="transmembrane region" description="Helical" evidence="1">
    <location>
        <begin position="29"/>
        <end position="50"/>
    </location>
</feature>
<name>W0JNJ4_9EURY</name>
<dbReference type="InterPro" id="IPR013373">
    <property type="entry name" value="Flagellin/pilin_N_arc"/>
</dbReference>
<keyword evidence="4" id="KW-1185">Reference proteome</keyword>